<organism evidence="5 6">
    <name type="scientific">Actinotalea ferrariae CF5-4</name>
    <dbReference type="NCBI Taxonomy" id="948458"/>
    <lineage>
        <taxon>Bacteria</taxon>
        <taxon>Bacillati</taxon>
        <taxon>Actinomycetota</taxon>
        <taxon>Actinomycetes</taxon>
        <taxon>Micrococcales</taxon>
        <taxon>Cellulomonadaceae</taxon>
        <taxon>Actinotalea</taxon>
    </lineage>
</organism>
<protein>
    <submittedName>
        <fullName evidence="5">LacI family transcriptional regulator</fullName>
    </submittedName>
</protein>
<evidence type="ECO:0000313" key="6">
    <source>
        <dbReference type="Proteomes" id="UP000019753"/>
    </source>
</evidence>
<dbReference type="Pfam" id="PF13377">
    <property type="entry name" value="Peripla_BP_3"/>
    <property type="match status" value="1"/>
</dbReference>
<reference evidence="5 6" key="1">
    <citation type="submission" date="2014-01" db="EMBL/GenBank/DDBJ databases">
        <title>Actinotalea ferrariae CF5-4.</title>
        <authorList>
            <person name="Chen F."/>
            <person name="Li Y."/>
            <person name="Wang G."/>
        </authorList>
    </citation>
    <scope>NUCLEOTIDE SEQUENCE [LARGE SCALE GENOMIC DNA]</scope>
    <source>
        <strain evidence="5 6">CF5-4</strain>
    </source>
</reference>
<sequence>MDRTPTLRQVAAEAGVAVSTASRALSRPGRVSEATTSRVVEAAERLGYPVGGAVRLLREGMTGTVALVVPDIANPYFFGIIRGIQARLRDGGYVHVLVDSEESVDAEERALRRLRSRVDGVVLAAPRLEAQRLEVWSRSVPLVTINRQVGGAYVLVDTPGGAVQALDHLVSLGHRRIAYAGGPRSSWSDRRRRSALRQAVRRAGVDVVWLGPYAPRREAGPAAADAALSAGVTAVIAFNDLLAFGVLDRLAARRVAVPERMSVVGCDDIFGADLVRPALTTVAVPLERAGHHGADLLLASLEGRTVDPVLLPTHLVVRESSGRARA</sequence>
<dbReference type="PROSITE" id="PS50932">
    <property type="entry name" value="HTH_LACI_2"/>
    <property type="match status" value="1"/>
</dbReference>
<dbReference type="Gene3D" id="1.10.260.40">
    <property type="entry name" value="lambda repressor-like DNA-binding domains"/>
    <property type="match status" value="1"/>
</dbReference>
<comment type="caution">
    <text evidence="5">The sequence shown here is derived from an EMBL/GenBank/DDBJ whole genome shotgun (WGS) entry which is preliminary data.</text>
</comment>
<keyword evidence="6" id="KW-1185">Reference proteome</keyword>
<dbReference type="InterPro" id="IPR000843">
    <property type="entry name" value="HTH_LacI"/>
</dbReference>
<dbReference type="InterPro" id="IPR046335">
    <property type="entry name" value="LacI/GalR-like_sensor"/>
</dbReference>
<dbReference type="AlphaFoldDB" id="A0A021VSW2"/>
<dbReference type="EMBL" id="AXCW01000041">
    <property type="protein sequence ID" value="EYR64213.1"/>
    <property type="molecule type" value="Genomic_DNA"/>
</dbReference>
<evidence type="ECO:0000256" key="2">
    <source>
        <dbReference type="ARBA" id="ARBA00023125"/>
    </source>
</evidence>
<dbReference type="InterPro" id="IPR010982">
    <property type="entry name" value="Lambda_DNA-bd_dom_sf"/>
</dbReference>
<dbReference type="GO" id="GO:0000976">
    <property type="term" value="F:transcription cis-regulatory region binding"/>
    <property type="evidence" value="ECO:0007669"/>
    <property type="project" value="TreeGrafter"/>
</dbReference>
<dbReference type="Pfam" id="PF00356">
    <property type="entry name" value="LacI"/>
    <property type="match status" value="1"/>
</dbReference>
<dbReference type="SUPFAM" id="SSF53822">
    <property type="entry name" value="Periplasmic binding protein-like I"/>
    <property type="match status" value="1"/>
</dbReference>
<dbReference type="RefSeq" id="WP_034224029.1">
    <property type="nucleotide sequence ID" value="NZ_AXCW01000041.1"/>
</dbReference>
<dbReference type="SUPFAM" id="SSF47413">
    <property type="entry name" value="lambda repressor-like DNA-binding domains"/>
    <property type="match status" value="1"/>
</dbReference>
<dbReference type="CDD" id="cd06267">
    <property type="entry name" value="PBP1_LacI_sugar_binding-like"/>
    <property type="match status" value="1"/>
</dbReference>
<keyword evidence="2" id="KW-0238">DNA-binding</keyword>
<dbReference type="SMART" id="SM00354">
    <property type="entry name" value="HTH_LACI"/>
    <property type="match status" value="1"/>
</dbReference>
<evidence type="ECO:0000256" key="3">
    <source>
        <dbReference type="ARBA" id="ARBA00023163"/>
    </source>
</evidence>
<dbReference type="Gene3D" id="3.40.50.2300">
    <property type="match status" value="2"/>
</dbReference>
<accession>A0A021VSW2</accession>
<dbReference type="OrthoDB" id="3258243at2"/>
<evidence type="ECO:0000313" key="5">
    <source>
        <dbReference type="EMBL" id="EYR64213.1"/>
    </source>
</evidence>
<evidence type="ECO:0000256" key="1">
    <source>
        <dbReference type="ARBA" id="ARBA00023015"/>
    </source>
</evidence>
<feature type="domain" description="HTH lacI-type" evidence="4">
    <location>
        <begin position="5"/>
        <end position="59"/>
    </location>
</feature>
<name>A0A021VSW2_9CELL</name>
<keyword evidence="1" id="KW-0805">Transcription regulation</keyword>
<dbReference type="PANTHER" id="PTHR30146:SF138">
    <property type="entry name" value="TRANSCRIPTIONAL REGULATORY PROTEIN"/>
    <property type="match status" value="1"/>
</dbReference>
<gene>
    <name evidence="5" type="ORF">N866_14200</name>
</gene>
<keyword evidence="3" id="KW-0804">Transcription</keyword>
<dbReference type="CDD" id="cd01392">
    <property type="entry name" value="HTH_LacI"/>
    <property type="match status" value="1"/>
</dbReference>
<proteinExistence type="predicted"/>
<evidence type="ECO:0000259" key="4">
    <source>
        <dbReference type="PROSITE" id="PS50932"/>
    </source>
</evidence>
<dbReference type="GO" id="GO:0003700">
    <property type="term" value="F:DNA-binding transcription factor activity"/>
    <property type="evidence" value="ECO:0007669"/>
    <property type="project" value="TreeGrafter"/>
</dbReference>
<dbReference type="Proteomes" id="UP000019753">
    <property type="component" value="Unassembled WGS sequence"/>
</dbReference>
<dbReference type="InterPro" id="IPR028082">
    <property type="entry name" value="Peripla_BP_I"/>
</dbReference>
<dbReference type="PANTHER" id="PTHR30146">
    <property type="entry name" value="LACI-RELATED TRANSCRIPTIONAL REPRESSOR"/>
    <property type="match status" value="1"/>
</dbReference>